<accession>A0A1B2DJH8</accession>
<sequence length="851" mass="96442">MSDTISGGIDALRYKPMKLGQNQMINHWLINGIYTQPVKFVPTTMEGDINDWLIEGFAIHENPCRKEFVDNRRMQPPGRFFDQWSKFPMPGDRMQGIEGEMSWELYSPWNNPRVEKSGFWFVPTHLRSYAATRLVSPASHTASLRVRTYGSLALWINGQLAADFAPLTRNKEQEIVIEAELAAGINEIYACWEDLAERDTMYAFAVEYLGGEELAISLPIAPDLVQLVQSAEQALEQAYFPTDIFKGEEIKLRLPLPFPDIVTEAEIQYGNFFDGTENKTIRIAEGEADLTLAHTNEIGHHYVYFTLTISVSNVVLTKKFGCQSYDTTYDEAAQNAADIEARKSLALRCMAEKGSPNIHKAIAMLKTGGDFQAVEKILLDGVEGIEQRKDCSDFYLVGLFRLWRDERNSGLFTEAFWNRVKASILGYRYWIDEPGDDVMWFFSENHALLFHTNELLAGQLFGEETFGNSGESGTVHRQKAEQRLALWFERFFDEGLAEWNSSAYIPIDAVGLLHIYEFAHSDQLREQAKQAMDLLFYYITVQMHQGVMTTTFGRSYEKELLGHYAAGTTSMCWIGYGVGNVNNYSISNVALCLSDYMPPAAYQEHLLLGDKQQLVFTNQQGKGGYAKLYHYRTAEYTLSSIIRFRPGKQGYQEHVNHLSLSPEAQIWVNHPAEIYKHGDGRPCFWAGNGILPDVVQHESIALMIFDIPTNQSSDWTHAYFPSYSFTEWTREGNWHFARLDKGYAAIYAANGAAMETAGVTKERELISHGLRNAWIIRAGSEQQFGSFSHFKNQMLAASPQFDSQTLSFTLADPIYGQIQWGMNKPFLIDGEEIMHGGYGVSGQLQLLDMGN</sequence>
<proteinExistence type="predicted"/>
<dbReference type="EMBL" id="CP016808">
    <property type="protein sequence ID" value="ANY67856.1"/>
    <property type="molecule type" value="Genomic_DNA"/>
</dbReference>
<gene>
    <name evidence="1" type="ORF">BBD42_16280</name>
</gene>
<organism evidence="1">
    <name type="scientific">Paenibacillus sp. BIHB 4019</name>
    <dbReference type="NCBI Taxonomy" id="1870819"/>
    <lineage>
        <taxon>Bacteria</taxon>
        <taxon>Bacillati</taxon>
        <taxon>Bacillota</taxon>
        <taxon>Bacilli</taxon>
        <taxon>Bacillales</taxon>
        <taxon>Paenibacillaceae</taxon>
        <taxon>Paenibacillus</taxon>
    </lineage>
</organism>
<dbReference type="RefSeq" id="WP_099519030.1">
    <property type="nucleotide sequence ID" value="NZ_CP016808.1"/>
</dbReference>
<reference evidence="1" key="1">
    <citation type="submission" date="2016-08" db="EMBL/GenBank/DDBJ databases">
        <title>Complete Genome Seqeunce of Paenibacillus sp. BIHB 4019 from tea rhizoplane.</title>
        <authorList>
            <person name="Thakur R."/>
            <person name="Swarnkar M.K."/>
            <person name="Gulati A."/>
        </authorList>
    </citation>
    <scope>NUCLEOTIDE SEQUENCE [LARGE SCALE GENOMIC DNA]</scope>
    <source>
        <strain evidence="1">BIHB4019</strain>
    </source>
</reference>
<protein>
    <submittedName>
        <fullName evidence="1">Uncharacterized protein</fullName>
    </submittedName>
</protein>
<name>A0A1B2DJH8_9BACL</name>
<dbReference type="AlphaFoldDB" id="A0A1B2DJH8"/>
<evidence type="ECO:0000313" key="1">
    <source>
        <dbReference type="EMBL" id="ANY67856.1"/>
    </source>
</evidence>